<gene>
    <name evidence="10" type="ORF">OSH00_01215</name>
</gene>
<dbReference type="InterPro" id="IPR025885">
    <property type="entry name" value="PapC_N"/>
</dbReference>
<name>A0A9X3DS24_9GAMM</name>
<dbReference type="Gene3D" id="2.60.40.3110">
    <property type="match status" value="1"/>
</dbReference>
<dbReference type="PANTHER" id="PTHR30451">
    <property type="entry name" value="OUTER MEMBRANE USHER PROTEIN"/>
    <property type="match status" value="1"/>
</dbReference>
<reference evidence="10" key="1">
    <citation type="submission" date="2022-11" db="EMBL/GenBank/DDBJ databases">
        <title>Biodiversity and phylogenetic relationships of bacteria.</title>
        <authorList>
            <person name="Machado R.A.R."/>
            <person name="Bhat A."/>
            <person name="Loulou A."/>
            <person name="Kallel S."/>
        </authorList>
    </citation>
    <scope>NUCLEOTIDE SEQUENCE</scope>
    <source>
        <strain evidence="10">A-IN1</strain>
    </source>
</reference>
<dbReference type="GO" id="GO:0009297">
    <property type="term" value="P:pilus assembly"/>
    <property type="evidence" value="ECO:0007669"/>
    <property type="project" value="InterPro"/>
</dbReference>
<organism evidence="10 11">
    <name type="scientific">Acinetobacter nematophilus</name>
    <dbReference type="NCBI Taxonomy" id="2994642"/>
    <lineage>
        <taxon>Bacteria</taxon>
        <taxon>Pseudomonadati</taxon>
        <taxon>Pseudomonadota</taxon>
        <taxon>Gammaproteobacteria</taxon>
        <taxon>Moraxellales</taxon>
        <taxon>Moraxellaceae</taxon>
        <taxon>Acinetobacter</taxon>
    </lineage>
</organism>
<dbReference type="Gene3D" id="2.60.40.2610">
    <property type="entry name" value="Outer membrane usher protein FimD, plug domain"/>
    <property type="match status" value="1"/>
</dbReference>
<evidence type="ECO:0000313" key="11">
    <source>
        <dbReference type="Proteomes" id="UP001146019"/>
    </source>
</evidence>
<proteinExistence type="inferred from homology"/>
<keyword evidence="5" id="KW-0812">Transmembrane</keyword>
<dbReference type="InterPro" id="IPR043142">
    <property type="entry name" value="PapC-like_C_sf"/>
</dbReference>
<evidence type="ECO:0000259" key="9">
    <source>
        <dbReference type="Pfam" id="PF13954"/>
    </source>
</evidence>
<evidence type="ECO:0000256" key="2">
    <source>
        <dbReference type="ARBA" id="ARBA00008064"/>
    </source>
</evidence>
<evidence type="ECO:0000256" key="4">
    <source>
        <dbReference type="ARBA" id="ARBA00022452"/>
    </source>
</evidence>
<comment type="caution">
    <text evidence="10">The sequence shown here is derived from an EMBL/GenBank/DDBJ whole genome shotgun (WGS) entry which is preliminary data.</text>
</comment>
<evidence type="ECO:0000256" key="1">
    <source>
        <dbReference type="ARBA" id="ARBA00004571"/>
    </source>
</evidence>
<dbReference type="AlphaFoldDB" id="A0A9X3DS24"/>
<dbReference type="Gene3D" id="3.10.20.410">
    <property type="match status" value="1"/>
</dbReference>
<dbReference type="GO" id="GO:0015473">
    <property type="term" value="F:fimbrial usher porin activity"/>
    <property type="evidence" value="ECO:0007669"/>
    <property type="project" value="InterPro"/>
</dbReference>
<sequence>MLNFNKSELCLMLLSAIAVQVSAEENQQLLIAQDHSHLIAQDNSQLVAQNNQIVTFNAASLFGNDRNVSLSNFEVKNFVAPGKYLVQLSVNKQVIDNIEVNFDHLDGQRSAVLCVNAALLDKFDLTPEFRQSLEAKDCRTIKDVNPDAYYDFDLSQLKLDVSIPQALRVERPEGYIDPTLFNKGVTSGFVGYAFNYNRDEDRENKYLGLNGGLNVAGWYYRHSGAFESENSGLGDYYSDQNVLYRDITRLNSRLSLGQFNTSTYRLDNLPIVGAQLASDQEMLPWSSRQYAPVIQNFANTNALVRIYQSGQKIYERTVPAGAFVIRDLNVASSGDLTVEITETGGEKRTFNVAMQSNYDLVRQGRYNYSVAGGRYRTRHETTDDKLFQGSFNYGITNALTLGAGTNVSDDYTSGLFAVSANTILGGMTAFVEHTESELYKKDYRGQKYSLNYRYDWLPKNLNFYADYAAFDRDYMSISSHLYQRNISDLTDREYDDFLYNYNLKQSMGLSIAKSFPNTRLGNFNLTVRQNKYWDDGQDYYQYNFSYGNSWNRISYNIGLSRTDYSDRTRDRGDSAYFSMTIPLDWRNKNLSMNASVQHDQNSQTTSNVNLSGVLGAHNELNFGAGIMNNEQDTVFNGNVNYLLPVVNLGATLSTNENKTQYSFSAQGAVVGHRYGLTPVNTLPDTYTIVHVEDGMGAVVSNAWGVKVDRFGNAIYPYNTPYSKNVISLDPADLPVNVTLESNQTEVIPRKYSAQLAEFKANTSSNILLRLRHLSNQTIAMGSQLKDEQGNILGIVGASSQVIVDQQDALLKPTRIVWGAGSQESCSIAAIPEQQLTRKHTENFNIIDVECK</sequence>
<accession>A0A9X3DS24</accession>
<dbReference type="RefSeq" id="WP_266128908.1">
    <property type="nucleotide sequence ID" value="NZ_JAPKMY010000001.1"/>
</dbReference>
<evidence type="ECO:0000256" key="6">
    <source>
        <dbReference type="ARBA" id="ARBA00022729"/>
    </source>
</evidence>
<comment type="similarity">
    <text evidence="2">Belongs to the fimbrial export usher family.</text>
</comment>
<dbReference type="PANTHER" id="PTHR30451:SF5">
    <property type="entry name" value="SLR0019 PROTEIN"/>
    <property type="match status" value="1"/>
</dbReference>
<keyword evidence="3" id="KW-0813">Transport</keyword>
<evidence type="ECO:0000256" key="8">
    <source>
        <dbReference type="ARBA" id="ARBA00023237"/>
    </source>
</evidence>
<dbReference type="InterPro" id="IPR042186">
    <property type="entry name" value="FimD_plug_dom"/>
</dbReference>
<dbReference type="Gene3D" id="2.60.40.2070">
    <property type="match status" value="1"/>
</dbReference>
<dbReference type="InterPro" id="IPR000015">
    <property type="entry name" value="Fimb_usher"/>
</dbReference>
<evidence type="ECO:0000256" key="7">
    <source>
        <dbReference type="ARBA" id="ARBA00023136"/>
    </source>
</evidence>
<dbReference type="EMBL" id="JAPKMY010000001">
    <property type="protein sequence ID" value="MCX5466367.1"/>
    <property type="molecule type" value="Genomic_DNA"/>
</dbReference>
<feature type="domain" description="PapC N-terminal" evidence="9">
    <location>
        <begin position="55"/>
        <end position="196"/>
    </location>
</feature>
<comment type="subcellular location">
    <subcellularLocation>
        <location evidence="1">Cell outer membrane</location>
        <topology evidence="1">Multi-pass membrane protein</topology>
    </subcellularLocation>
</comment>
<keyword evidence="7" id="KW-0472">Membrane</keyword>
<keyword evidence="11" id="KW-1185">Reference proteome</keyword>
<dbReference type="Pfam" id="PF00577">
    <property type="entry name" value="Usher"/>
    <property type="match status" value="1"/>
</dbReference>
<evidence type="ECO:0000256" key="3">
    <source>
        <dbReference type="ARBA" id="ARBA00022448"/>
    </source>
</evidence>
<dbReference type="GO" id="GO:0009279">
    <property type="term" value="C:cell outer membrane"/>
    <property type="evidence" value="ECO:0007669"/>
    <property type="project" value="UniProtKB-SubCell"/>
</dbReference>
<dbReference type="SUPFAM" id="SSF141729">
    <property type="entry name" value="FimD N-terminal domain-like"/>
    <property type="match status" value="1"/>
</dbReference>
<keyword evidence="6" id="KW-0732">Signal</keyword>
<keyword evidence="4" id="KW-1134">Transmembrane beta strand</keyword>
<dbReference type="Pfam" id="PF13954">
    <property type="entry name" value="PapC_N"/>
    <property type="match status" value="1"/>
</dbReference>
<evidence type="ECO:0000313" key="10">
    <source>
        <dbReference type="EMBL" id="MCX5466367.1"/>
    </source>
</evidence>
<dbReference type="Proteomes" id="UP001146019">
    <property type="component" value="Unassembled WGS sequence"/>
</dbReference>
<keyword evidence="8" id="KW-0998">Cell outer membrane</keyword>
<dbReference type="InterPro" id="IPR037224">
    <property type="entry name" value="PapC_N_sf"/>
</dbReference>
<protein>
    <submittedName>
        <fullName evidence="10">Fimbrial biogenesis outer membrane usher protein</fullName>
    </submittedName>
</protein>
<evidence type="ECO:0000256" key="5">
    <source>
        <dbReference type="ARBA" id="ARBA00022692"/>
    </source>
</evidence>